<feature type="compositionally biased region" description="Polar residues" evidence="8">
    <location>
        <begin position="678"/>
        <end position="696"/>
    </location>
</feature>
<dbReference type="EC" id="2.7.1.67" evidence="7"/>
<accession>M3B595</accession>
<dbReference type="InterPro" id="IPR018936">
    <property type="entry name" value="PI3/4_kinase_CS"/>
</dbReference>
<keyword evidence="11" id="KW-1185">Reference proteome</keyword>
<evidence type="ECO:0000256" key="6">
    <source>
        <dbReference type="ARBA" id="ARBA00023136"/>
    </source>
</evidence>
<dbReference type="Proteomes" id="UP000016931">
    <property type="component" value="Unassembled WGS sequence"/>
</dbReference>
<dbReference type="EMBL" id="KB456261">
    <property type="protein sequence ID" value="EMF14932.1"/>
    <property type="molecule type" value="Genomic_DNA"/>
</dbReference>
<dbReference type="PANTHER" id="PTHR12865">
    <property type="entry name" value="PHOSPHATIDYLINOSITOL 4-KINASE TYPE-II"/>
    <property type="match status" value="1"/>
</dbReference>
<evidence type="ECO:0000256" key="5">
    <source>
        <dbReference type="ARBA" id="ARBA00022840"/>
    </source>
</evidence>
<evidence type="ECO:0000256" key="8">
    <source>
        <dbReference type="SAM" id="MobiDB-lite"/>
    </source>
</evidence>
<dbReference type="STRING" id="692275.M3B595"/>
<feature type="compositionally biased region" description="Polar residues" evidence="8">
    <location>
        <begin position="705"/>
        <end position="714"/>
    </location>
</feature>
<dbReference type="InterPro" id="IPR000403">
    <property type="entry name" value="PI3/4_kinase_cat_dom"/>
</dbReference>
<protein>
    <recommendedName>
        <fullName evidence="7">Phosphatidylinositol 4-kinase</fullName>
        <ecNumber evidence="7">2.7.1.67</ecNumber>
    </recommendedName>
</protein>
<feature type="compositionally biased region" description="Low complexity" evidence="8">
    <location>
        <begin position="350"/>
        <end position="367"/>
    </location>
</feature>
<evidence type="ECO:0000313" key="10">
    <source>
        <dbReference type="EMBL" id="EMF14932.1"/>
    </source>
</evidence>
<dbReference type="eggNOG" id="KOG2381">
    <property type="taxonomic scope" value="Eukaryota"/>
</dbReference>
<evidence type="ECO:0000256" key="7">
    <source>
        <dbReference type="RuleBase" id="RU367084"/>
    </source>
</evidence>
<evidence type="ECO:0000256" key="2">
    <source>
        <dbReference type="ARBA" id="ARBA00022679"/>
    </source>
</evidence>
<comment type="subcellular location">
    <subcellularLocation>
        <location evidence="7">Cell membrane</location>
        <topology evidence="7">Peripheral membrane protein</topology>
    </subcellularLocation>
    <subcellularLocation>
        <location evidence="7">Vacuole membrane</location>
        <topology evidence="7">Peripheral membrane protein</topology>
    </subcellularLocation>
</comment>
<dbReference type="PROSITE" id="PS50290">
    <property type="entry name" value="PI3_4_KINASE_3"/>
    <property type="match status" value="1"/>
</dbReference>
<keyword evidence="2 7" id="KW-0808">Transferase</keyword>
<comment type="similarity">
    <text evidence="7">Belongs to the PI3/PI4-kinase family.</text>
</comment>
<feature type="compositionally biased region" description="Basic residues" evidence="8">
    <location>
        <begin position="83"/>
        <end position="93"/>
    </location>
</feature>
<dbReference type="GO" id="GO:0007032">
    <property type="term" value="P:endosome organization"/>
    <property type="evidence" value="ECO:0007669"/>
    <property type="project" value="TreeGrafter"/>
</dbReference>
<keyword evidence="4 7" id="KW-0418">Kinase</keyword>
<evidence type="ECO:0000256" key="1">
    <source>
        <dbReference type="ARBA" id="ARBA00022475"/>
    </source>
</evidence>
<feature type="compositionally biased region" description="Basic residues" evidence="8">
    <location>
        <begin position="721"/>
        <end position="733"/>
    </location>
</feature>
<feature type="compositionally biased region" description="Polar residues" evidence="8">
    <location>
        <begin position="742"/>
        <end position="751"/>
    </location>
</feature>
<comment type="cofactor">
    <cofactor evidence="7">
        <name>Mg(2+)</name>
        <dbReference type="ChEBI" id="CHEBI:18420"/>
    </cofactor>
    <cofactor evidence="7">
        <name>Mn(2+)</name>
        <dbReference type="ChEBI" id="CHEBI:29035"/>
    </cofactor>
</comment>
<keyword evidence="6" id="KW-0472">Membrane</keyword>
<keyword evidence="1 7" id="KW-1003">Cell membrane</keyword>
<dbReference type="GO" id="GO:0046854">
    <property type="term" value="P:phosphatidylinositol phosphate biosynthetic process"/>
    <property type="evidence" value="ECO:0007669"/>
    <property type="project" value="UniProtKB-UniRule"/>
</dbReference>
<evidence type="ECO:0000313" key="11">
    <source>
        <dbReference type="Proteomes" id="UP000016931"/>
    </source>
</evidence>
<evidence type="ECO:0000259" key="9">
    <source>
        <dbReference type="PROSITE" id="PS50290"/>
    </source>
</evidence>
<dbReference type="HOGENOM" id="CLU_009049_2_0_1"/>
<dbReference type="GO" id="GO:0000329">
    <property type="term" value="C:fungal-type vacuole membrane"/>
    <property type="evidence" value="ECO:0007669"/>
    <property type="project" value="TreeGrafter"/>
</dbReference>
<dbReference type="GO" id="GO:0007030">
    <property type="term" value="P:Golgi organization"/>
    <property type="evidence" value="ECO:0007669"/>
    <property type="project" value="TreeGrafter"/>
</dbReference>
<sequence length="807" mass="91233">MPAKRPAASGYARIAQAEEEEEEEEEEEQEEAYNSDTEDPFTDAAATAVFSSSPASGAPPRYGPIQPRRQGSMRMPDGNGALRSKHTTGRSRRANSGVDIKAINARLERWADEIKDRFTRRRVKGKSAEEEHLEIHHSVFHAPDWVRPATKEMLEHDASNHGERLSKLEFDDMVESVRTAIELGLHPKLIAQGSSGSYFARNSGGKTVGVFKPKDEEPYASKNPKWTKWIHRNLFPFAFGRAMLIPNLSYVSEAAAYVLDCQLRTNLVPYTDVVGLSSKSFHYDWMDRRAYYRKGRPFPEKLGSFQVFLTGFKGATEFFQEHPWPDLNNASFRGAPARKKRTQRWDASCRPSSRTTSRPTTATTDSYNTDDEDDDAANAGQPTEFWTTELQQSFREELEKLVILDYVMRNTDRGSDNWMIRIDRDTNTATIVKEPPKTDGAVEQDGYNRRNENMNTSPPSGNGRESAVPRIGAIDNSLSWPWKHPDAWRSYPFGWLFLPVGLIGRPFSEKTRRHFLPLLTSKDWWSETQVKLRSCFEIDVDFQERMFARQMAVMKGQAWNVVETLKTPDHGPLELTRRSRVHVWDDLVDIPVAVPLARASEEMRMRAAAVNAEEHKRRALAAGTPAIDIAEDEEEMDISAAHPSASALNIALLDHLGTSLPAKMESTIQTSSNRFNMSRENSSQNVNGAQRQSSATAAKEVSPPSLFTSPSETRSVPRPAHPFRSRTGEHRHRVSLDVPRTQWLSSPNTSRYSRRFSASLGSGRHNDSEDDGDLGYAATSEREGATRRVIVERLEMVKSRKPLFEWC</sequence>
<dbReference type="GO" id="GO:0005768">
    <property type="term" value="C:endosome"/>
    <property type="evidence" value="ECO:0007669"/>
    <property type="project" value="UniProtKB-UniRule"/>
</dbReference>
<feature type="region of interest" description="Disordered" evidence="8">
    <location>
        <begin position="1"/>
        <end position="96"/>
    </location>
</feature>
<dbReference type="GO" id="GO:0004430">
    <property type="term" value="F:1-phosphatidylinositol 4-kinase activity"/>
    <property type="evidence" value="ECO:0007669"/>
    <property type="project" value="UniProtKB-UniRule"/>
</dbReference>
<dbReference type="Pfam" id="PF00454">
    <property type="entry name" value="PI3_PI4_kinase"/>
    <property type="match status" value="1"/>
</dbReference>
<keyword evidence="5 7" id="KW-0067">ATP-binding</keyword>
<feature type="region of interest" description="Disordered" evidence="8">
    <location>
        <begin position="431"/>
        <end position="466"/>
    </location>
</feature>
<feature type="compositionally biased region" description="Acidic residues" evidence="8">
    <location>
        <begin position="17"/>
        <end position="41"/>
    </location>
</feature>
<dbReference type="AlphaFoldDB" id="M3B595"/>
<feature type="region of interest" description="Disordered" evidence="8">
    <location>
        <begin position="329"/>
        <end position="380"/>
    </location>
</feature>
<comment type="catalytic activity">
    <reaction evidence="7">
        <text>a 1,2-diacyl-sn-glycero-3-phospho-(1D-myo-inositol) + ATP = a 1,2-diacyl-sn-glycero-3-phospho-(1D-myo-inositol 4-phosphate) + ADP + H(+)</text>
        <dbReference type="Rhea" id="RHEA:19877"/>
        <dbReference type="ChEBI" id="CHEBI:15378"/>
        <dbReference type="ChEBI" id="CHEBI:30616"/>
        <dbReference type="ChEBI" id="CHEBI:57880"/>
        <dbReference type="ChEBI" id="CHEBI:58178"/>
        <dbReference type="ChEBI" id="CHEBI:456216"/>
        <dbReference type="EC" id="2.7.1.67"/>
    </reaction>
</comment>
<dbReference type="InterPro" id="IPR039756">
    <property type="entry name" value="Lsb6/PI4K2"/>
</dbReference>
<feature type="domain" description="PI3K/PI4K catalytic" evidence="9">
    <location>
        <begin position="184"/>
        <end position="584"/>
    </location>
</feature>
<gene>
    <name evidence="10" type="ORF">SEPMUDRAFT_146952</name>
</gene>
<dbReference type="PROSITE" id="PS00916">
    <property type="entry name" value="PI3_4_KINASE_2"/>
    <property type="match status" value="1"/>
</dbReference>
<dbReference type="GeneID" id="27901121"/>
<name>M3B595_SPHMS</name>
<dbReference type="RefSeq" id="XP_016763053.1">
    <property type="nucleotide sequence ID" value="XM_016903984.1"/>
</dbReference>
<dbReference type="OMA" id="NWMVKVD"/>
<evidence type="ECO:0000256" key="4">
    <source>
        <dbReference type="ARBA" id="ARBA00022777"/>
    </source>
</evidence>
<dbReference type="GO" id="GO:0005802">
    <property type="term" value="C:trans-Golgi network"/>
    <property type="evidence" value="ECO:0007669"/>
    <property type="project" value="TreeGrafter"/>
</dbReference>
<dbReference type="PANTHER" id="PTHR12865:SF1">
    <property type="entry name" value="PHOSPHATIDYLINOSITOL 4-KINASE TYPE 2"/>
    <property type="match status" value="1"/>
</dbReference>
<proteinExistence type="inferred from homology"/>
<feature type="region of interest" description="Disordered" evidence="8">
    <location>
        <begin position="678"/>
        <end position="777"/>
    </location>
</feature>
<keyword evidence="3 7" id="KW-0547">Nucleotide-binding</keyword>
<dbReference type="GO" id="GO:0005524">
    <property type="term" value="F:ATP binding"/>
    <property type="evidence" value="ECO:0007669"/>
    <property type="project" value="UniProtKB-UniRule"/>
</dbReference>
<organism evidence="10 11">
    <name type="scientific">Sphaerulina musiva (strain SO2202)</name>
    <name type="common">Poplar stem canker fungus</name>
    <name type="synonym">Septoria musiva</name>
    <dbReference type="NCBI Taxonomy" id="692275"/>
    <lineage>
        <taxon>Eukaryota</taxon>
        <taxon>Fungi</taxon>
        <taxon>Dikarya</taxon>
        <taxon>Ascomycota</taxon>
        <taxon>Pezizomycotina</taxon>
        <taxon>Dothideomycetes</taxon>
        <taxon>Dothideomycetidae</taxon>
        <taxon>Mycosphaerellales</taxon>
        <taxon>Mycosphaerellaceae</taxon>
        <taxon>Sphaerulina</taxon>
    </lineage>
</organism>
<reference evidence="10 11" key="1">
    <citation type="journal article" date="2012" name="PLoS Pathog.">
        <title>Diverse lifestyles and strategies of plant pathogenesis encoded in the genomes of eighteen Dothideomycetes fungi.</title>
        <authorList>
            <person name="Ohm R.A."/>
            <person name="Feau N."/>
            <person name="Henrissat B."/>
            <person name="Schoch C.L."/>
            <person name="Horwitz B.A."/>
            <person name="Barry K.W."/>
            <person name="Condon B.J."/>
            <person name="Copeland A.C."/>
            <person name="Dhillon B."/>
            <person name="Glaser F."/>
            <person name="Hesse C.N."/>
            <person name="Kosti I."/>
            <person name="LaButti K."/>
            <person name="Lindquist E.A."/>
            <person name="Lucas S."/>
            <person name="Salamov A.A."/>
            <person name="Bradshaw R.E."/>
            <person name="Ciuffetti L."/>
            <person name="Hamelin R.C."/>
            <person name="Kema G.H.J."/>
            <person name="Lawrence C."/>
            <person name="Scott J.A."/>
            <person name="Spatafora J.W."/>
            <person name="Turgeon B.G."/>
            <person name="de Wit P.J.G.M."/>
            <person name="Zhong S."/>
            <person name="Goodwin S.B."/>
            <person name="Grigoriev I.V."/>
        </authorList>
    </citation>
    <scope>NUCLEOTIDE SEQUENCE [LARGE SCALE GENOMIC DNA]</scope>
    <source>
        <strain evidence="10 11">SO2202</strain>
    </source>
</reference>
<evidence type="ECO:0000256" key="3">
    <source>
        <dbReference type="ARBA" id="ARBA00022741"/>
    </source>
</evidence>
<dbReference type="GO" id="GO:0005886">
    <property type="term" value="C:plasma membrane"/>
    <property type="evidence" value="ECO:0007669"/>
    <property type="project" value="UniProtKB-SubCell"/>
</dbReference>
<dbReference type="OrthoDB" id="3349449at2759"/>